<feature type="transmembrane region" description="Helical" evidence="1">
    <location>
        <begin position="6"/>
        <end position="25"/>
    </location>
</feature>
<dbReference type="Gene3D" id="2.170.130.10">
    <property type="entry name" value="TonB-dependent receptor, plug domain"/>
    <property type="match status" value="1"/>
</dbReference>
<protein>
    <recommendedName>
        <fullName evidence="2">Peptidase M56 domain-containing protein</fullName>
    </recommendedName>
</protein>
<keyword evidence="4" id="KW-1185">Reference proteome</keyword>
<feature type="domain" description="Peptidase M56" evidence="2">
    <location>
        <begin position="140"/>
        <end position="234"/>
    </location>
</feature>
<dbReference type="RefSeq" id="WP_037438372.1">
    <property type="nucleotide sequence ID" value="NZ_JNFF01000019.1"/>
</dbReference>
<name>A0A081PKT6_9SPHI</name>
<dbReference type="PANTHER" id="PTHR34978">
    <property type="entry name" value="POSSIBLE SENSOR-TRANSDUCER PROTEIN BLAR"/>
    <property type="match status" value="1"/>
</dbReference>
<feature type="transmembrane region" description="Helical" evidence="1">
    <location>
        <begin position="80"/>
        <end position="104"/>
    </location>
</feature>
<dbReference type="AlphaFoldDB" id="A0A081PKT6"/>
<evidence type="ECO:0000259" key="2">
    <source>
        <dbReference type="Pfam" id="PF05569"/>
    </source>
</evidence>
<keyword evidence="1" id="KW-1133">Transmembrane helix</keyword>
<comment type="caution">
    <text evidence="3">The sequence shown here is derived from an EMBL/GenBank/DDBJ whole genome shotgun (WGS) entry which is preliminary data.</text>
</comment>
<dbReference type="EMBL" id="JNFF01000019">
    <property type="protein sequence ID" value="KEQ31309.1"/>
    <property type="molecule type" value="Genomic_DNA"/>
</dbReference>
<proteinExistence type="predicted"/>
<dbReference type="InterPro" id="IPR037066">
    <property type="entry name" value="Plug_dom_sf"/>
</dbReference>
<evidence type="ECO:0000313" key="3">
    <source>
        <dbReference type="EMBL" id="KEQ31309.1"/>
    </source>
</evidence>
<dbReference type="Pfam" id="PF05569">
    <property type="entry name" value="Peptidase_M56"/>
    <property type="match status" value="1"/>
</dbReference>
<feature type="transmembrane region" description="Helical" evidence="1">
    <location>
        <begin position="37"/>
        <end position="60"/>
    </location>
</feature>
<dbReference type="PANTHER" id="PTHR34978:SF3">
    <property type="entry name" value="SLR0241 PROTEIN"/>
    <property type="match status" value="1"/>
</dbReference>
<reference evidence="3 4" key="1">
    <citation type="journal article" date="1992" name="Int. J. Syst. Bacteriol.">
        <title>Sphingobacterium antarcticus sp. nov. a Psychrotrophic Bacterium from the Soils of Schirmacher Oasis, Antarctica.</title>
        <authorList>
            <person name="Shivaji S."/>
            <person name="Ray M.K."/>
            <person name="Rao N.S."/>
            <person name="Saiserr L."/>
            <person name="Jagannadham M.V."/>
            <person name="Kumar G.S."/>
            <person name="Reddy G."/>
            <person name="Bhargava P.M."/>
        </authorList>
    </citation>
    <scope>NUCLEOTIDE SEQUENCE [LARGE SCALE GENOMIC DNA]</scope>
    <source>
        <strain evidence="3 4">4BY</strain>
    </source>
</reference>
<accession>A0A081PKT6</accession>
<dbReference type="CDD" id="cd07341">
    <property type="entry name" value="M56_BlaR1_MecR1_like"/>
    <property type="match status" value="1"/>
</dbReference>
<keyword evidence="1" id="KW-0812">Transmembrane</keyword>
<dbReference type="Proteomes" id="UP000028007">
    <property type="component" value="Unassembled WGS sequence"/>
</dbReference>
<keyword evidence="1" id="KW-0472">Membrane</keyword>
<dbReference type="eggNOG" id="COG4219">
    <property type="taxonomic scope" value="Bacteria"/>
</dbReference>
<organism evidence="3 4">
    <name type="scientific">Pedobacter antarcticus 4BY</name>
    <dbReference type="NCBI Taxonomy" id="1358423"/>
    <lineage>
        <taxon>Bacteria</taxon>
        <taxon>Pseudomonadati</taxon>
        <taxon>Bacteroidota</taxon>
        <taxon>Sphingobacteriia</taxon>
        <taxon>Sphingobacteriales</taxon>
        <taxon>Sphingobacteriaceae</taxon>
        <taxon>Pedobacter</taxon>
    </lineage>
</organism>
<sequence length="355" mass="40855">MEEIALYLFKSGICLSLCYGIYYIFLKNETFFKFNRYFLLAGIFLSIIIPLFNFTYTVQVTDPIFNKNSVLNPAKTTPAILSYLQFGLLVYFVVTFGFIFNYLLSLRKARQLVSQHYFEVVDRCKIIYTNQFNTSFSIFNYIFLDTDIASSVVEQRLILEHEKAHVIQKHWIDMQIAQLVRIFQWFNPIAWLYLKAVRQNHEYLADQTVLQAGNSGATYRATLLNHSLQSRVFNFSSSFAGDNPFSRIDMMKKRTSRETKKWSILLLVPCFSLIFFAFATPDYQTSKNKVNPGTAVKAKAHLPIYVVNGVETSSIENLDTNEIKSINVFKGESAIARFGEKGKYGVIAVTLKTKP</sequence>
<dbReference type="InterPro" id="IPR052173">
    <property type="entry name" value="Beta-lactam_resp_regulator"/>
</dbReference>
<dbReference type="OrthoDB" id="649093at2"/>
<evidence type="ECO:0000256" key="1">
    <source>
        <dbReference type="SAM" id="Phobius"/>
    </source>
</evidence>
<gene>
    <name evidence="3" type="ORF">N180_03430</name>
</gene>
<feature type="transmembrane region" description="Helical" evidence="1">
    <location>
        <begin position="262"/>
        <end position="279"/>
    </location>
</feature>
<dbReference type="InterPro" id="IPR008756">
    <property type="entry name" value="Peptidase_M56"/>
</dbReference>
<evidence type="ECO:0000313" key="4">
    <source>
        <dbReference type="Proteomes" id="UP000028007"/>
    </source>
</evidence>